<comment type="caution">
    <text evidence="1">The sequence shown here is derived from an EMBL/GenBank/DDBJ whole genome shotgun (WGS) entry which is preliminary data.</text>
</comment>
<gene>
    <name evidence="1" type="ORF">LCGC14_2808290</name>
</gene>
<sequence length="107" mass="12061">MPLGPKHIIKKRRPVKPKDLQRRLGKFSMTRDVIIDSPALARKVLQGCIVVRAEHLWDGDIIEYIAIHPRFDPVPEGSIAPTYVISITVPGNILSWTKAKGIKWTSI</sequence>
<accession>A0A0F9AU55</accession>
<evidence type="ECO:0000313" key="1">
    <source>
        <dbReference type="EMBL" id="KKK81949.1"/>
    </source>
</evidence>
<proteinExistence type="predicted"/>
<organism evidence="1">
    <name type="scientific">marine sediment metagenome</name>
    <dbReference type="NCBI Taxonomy" id="412755"/>
    <lineage>
        <taxon>unclassified sequences</taxon>
        <taxon>metagenomes</taxon>
        <taxon>ecological metagenomes</taxon>
    </lineage>
</organism>
<reference evidence="1" key="1">
    <citation type="journal article" date="2015" name="Nature">
        <title>Complex archaea that bridge the gap between prokaryotes and eukaryotes.</title>
        <authorList>
            <person name="Spang A."/>
            <person name="Saw J.H."/>
            <person name="Jorgensen S.L."/>
            <person name="Zaremba-Niedzwiedzka K."/>
            <person name="Martijn J."/>
            <person name="Lind A.E."/>
            <person name="van Eijk R."/>
            <person name="Schleper C."/>
            <person name="Guy L."/>
            <person name="Ettema T.J."/>
        </authorList>
    </citation>
    <scope>NUCLEOTIDE SEQUENCE</scope>
</reference>
<protein>
    <submittedName>
        <fullName evidence="1">Uncharacterized protein</fullName>
    </submittedName>
</protein>
<dbReference type="EMBL" id="LAZR01052894">
    <property type="protein sequence ID" value="KKK81949.1"/>
    <property type="molecule type" value="Genomic_DNA"/>
</dbReference>
<name>A0A0F9AU55_9ZZZZ</name>
<dbReference type="AlphaFoldDB" id="A0A0F9AU55"/>